<keyword evidence="3" id="KW-1185">Reference proteome</keyword>
<dbReference type="RefSeq" id="WP_212694905.1">
    <property type="nucleotide sequence ID" value="NZ_CP058649.1"/>
</dbReference>
<feature type="chain" id="PRO_5035274655" evidence="1">
    <location>
        <begin position="27"/>
        <end position="177"/>
    </location>
</feature>
<keyword evidence="1" id="KW-0732">Signal</keyword>
<proteinExistence type="predicted"/>
<dbReference type="Proteomes" id="UP000683246">
    <property type="component" value="Chromosome"/>
</dbReference>
<gene>
    <name evidence="2" type="ORF">HZI73_18780</name>
</gene>
<evidence type="ECO:0000313" key="2">
    <source>
        <dbReference type="EMBL" id="QUI24211.1"/>
    </source>
</evidence>
<dbReference type="AlphaFoldDB" id="A0A8J8MME8"/>
<accession>A0A8J8MME8</accession>
<reference evidence="2" key="1">
    <citation type="submission" date="2020-07" db="EMBL/GenBank/DDBJ databases">
        <title>Vallitalea pronyensis genome.</title>
        <authorList>
            <person name="Postec A."/>
        </authorList>
    </citation>
    <scope>NUCLEOTIDE SEQUENCE</scope>
    <source>
        <strain evidence="2">FatNI3</strain>
    </source>
</reference>
<protein>
    <submittedName>
        <fullName evidence="2">Uncharacterized protein</fullName>
    </submittedName>
</protein>
<evidence type="ECO:0000256" key="1">
    <source>
        <dbReference type="SAM" id="SignalP"/>
    </source>
</evidence>
<organism evidence="2 3">
    <name type="scientific">Vallitalea pronyensis</name>
    <dbReference type="NCBI Taxonomy" id="1348613"/>
    <lineage>
        <taxon>Bacteria</taxon>
        <taxon>Bacillati</taxon>
        <taxon>Bacillota</taxon>
        <taxon>Clostridia</taxon>
        <taxon>Lachnospirales</taxon>
        <taxon>Vallitaleaceae</taxon>
        <taxon>Vallitalea</taxon>
    </lineage>
</organism>
<sequence>MKNTKKMISLALAIMLLCSFSVTSNASTMVFKGVEASDQAPGIVLYEEILYLTYAEADALADTIRNPMYIDIGLAVLSGGLLFTAPWVGVTGTGISLGLTAYNINRNAIAQQIDDAADGIRYNGKKLRVRFFRSDFYGNLSPINCSISQANGYPFTLEEITDWDIDSYSWTTIEFPA</sequence>
<dbReference type="EMBL" id="CP058649">
    <property type="protein sequence ID" value="QUI24211.1"/>
    <property type="molecule type" value="Genomic_DNA"/>
</dbReference>
<evidence type="ECO:0000313" key="3">
    <source>
        <dbReference type="Proteomes" id="UP000683246"/>
    </source>
</evidence>
<name>A0A8J8MME8_9FIRM</name>
<feature type="signal peptide" evidence="1">
    <location>
        <begin position="1"/>
        <end position="26"/>
    </location>
</feature>
<dbReference type="KEGG" id="vpy:HZI73_18780"/>